<evidence type="ECO:0000313" key="3">
    <source>
        <dbReference type="Proteomes" id="UP001162741"/>
    </source>
</evidence>
<protein>
    <recommendedName>
        <fullName evidence="4">Lipoprotein</fullName>
    </recommendedName>
</protein>
<evidence type="ECO:0000313" key="2">
    <source>
        <dbReference type="EMBL" id="UYQ93942.1"/>
    </source>
</evidence>
<evidence type="ECO:0000256" key="1">
    <source>
        <dbReference type="SAM" id="SignalP"/>
    </source>
</evidence>
<keyword evidence="3" id="KW-1185">Reference proteome</keyword>
<evidence type="ECO:0008006" key="4">
    <source>
        <dbReference type="Google" id="ProtNLM"/>
    </source>
</evidence>
<dbReference type="EMBL" id="CP107006">
    <property type="protein sequence ID" value="UYQ93942.1"/>
    <property type="molecule type" value="Genomic_DNA"/>
</dbReference>
<feature type="chain" id="PRO_5045150555" description="Lipoprotein" evidence="1">
    <location>
        <begin position="19"/>
        <end position="70"/>
    </location>
</feature>
<dbReference type="PROSITE" id="PS51257">
    <property type="entry name" value="PROKAR_LIPOPROTEIN"/>
    <property type="match status" value="1"/>
</dbReference>
<proteinExistence type="predicted"/>
<gene>
    <name evidence="2" type="ORF">MKQ68_02385</name>
</gene>
<dbReference type="Proteomes" id="UP001162741">
    <property type="component" value="Chromosome"/>
</dbReference>
<dbReference type="RefSeq" id="WP_244836963.1">
    <property type="nucleotide sequence ID" value="NZ_CP107006.1"/>
</dbReference>
<keyword evidence="1" id="KW-0732">Signal</keyword>
<accession>A0ABY6J2S1</accession>
<feature type="signal peptide" evidence="1">
    <location>
        <begin position="1"/>
        <end position="18"/>
    </location>
</feature>
<organism evidence="2 3">
    <name type="scientific">Chitinophaga horti</name>
    <dbReference type="NCBI Taxonomy" id="2920382"/>
    <lineage>
        <taxon>Bacteria</taxon>
        <taxon>Pseudomonadati</taxon>
        <taxon>Bacteroidota</taxon>
        <taxon>Chitinophagia</taxon>
        <taxon>Chitinophagales</taxon>
        <taxon>Chitinophagaceae</taxon>
        <taxon>Chitinophaga</taxon>
    </lineage>
</organism>
<reference evidence="2" key="1">
    <citation type="submission" date="2022-10" db="EMBL/GenBank/DDBJ databases">
        <title>Chitinophaga sp. nov., isolated from soil.</title>
        <authorList>
            <person name="Jeon C.O."/>
        </authorList>
    </citation>
    <scope>NUCLEOTIDE SEQUENCE</scope>
    <source>
        <strain evidence="2">R8</strain>
    </source>
</reference>
<name>A0ABY6J2S1_9BACT</name>
<sequence length="70" mass="6840">MKNVLKASFFALALGLFAASCNNASKPAEDSTAVAPIDSAAVTPVPVDTAAVVDTTTVVDSAAAPAPAAH</sequence>